<organism evidence="1 2">
    <name type="scientific">Rubroshorea leprosula</name>
    <dbReference type="NCBI Taxonomy" id="152421"/>
    <lineage>
        <taxon>Eukaryota</taxon>
        <taxon>Viridiplantae</taxon>
        <taxon>Streptophyta</taxon>
        <taxon>Embryophyta</taxon>
        <taxon>Tracheophyta</taxon>
        <taxon>Spermatophyta</taxon>
        <taxon>Magnoliopsida</taxon>
        <taxon>eudicotyledons</taxon>
        <taxon>Gunneridae</taxon>
        <taxon>Pentapetalae</taxon>
        <taxon>rosids</taxon>
        <taxon>malvids</taxon>
        <taxon>Malvales</taxon>
        <taxon>Dipterocarpaceae</taxon>
        <taxon>Rubroshorea</taxon>
    </lineage>
</organism>
<sequence length="51" mass="5484">MPIINVAPRHHQREGLVLKDPGPAGFAFIFCLALSNGNSEGNRNLSGHLCN</sequence>
<gene>
    <name evidence="1" type="ORF">SLEP1_g55100</name>
</gene>
<dbReference type="Proteomes" id="UP001054252">
    <property type="component" value="Unassembled WGS sequence"/>
</dbReference>
<keyword evidence="2" id="KW-1185">Reference proteome</keyword>
<name>A0AAV5MEF0_9ROSI</name>
<comment type="caution">
    <text evidence="1">The sequence shown here is derived from an EMBL/GenBank/DDBJ whole genome shotgun (WGS) entry which is preliminary data.</text>
</comment>
<dbReference type="AlphaFoldDB" id="A0AAV5MEF0"/>
<evidence type="ECO:0000313" key="1">
    <source>
        <dbReference type="EMBL" id="GKV48278.1"/>
    </source>
</evidence>
<protein>
    <submittedName>
        <fullName evidence="1">Uncharacterized protein</fullName>
    </submittedName>
</protein>
<proteinExistence type="predicted"/>
<evidence type="ECO:0000313" key="2">
    <source>
        <dbReference type="Proteomes" id="UP001054252"/>
    </source>
</evidence>
<dbReference type="EMBL" id="BPVZ01000251">
    <property type="protein sequence ID" value="GKV48278.1"/>
    <property type="molecule type" value="Genomic_DNA"/>
</dbReference>
<accession>A0AAV5MEF0</accession>
<reference evidence="1 2" key="1">
    <citation type="journal article" date="2021" name="Commun. Biol.">
        <title>The genome of Shorea leprosula (Dipterocarpaceae) highlights the ecological relevance of drought in aseasonal tropical rainforests.</title>
        <authorList>
            <person name="Ng K.K.S."/>
            <person name="Kobayashi M.J."/>
            <person name="Fawcett J.A."/>
            <person name="Hatakeyama M."/>
            <person name="Paape T."/>
            <person name="Ng C.H."/>
            <person name="Ang C.C."/>
            <person name="Tnah L.H."/>
            <person name="Lee C.T."/>
            <person name="Nishiyama T."/>
            <person name="Sese J."/>
            <person name="O'Brien M.J."/>
            <person name="Copetti D."/>
            <person name="Mohd Noor M.I."/>
            <person name="Ong R.C."/>
            <person name="Putra M."/>
            <person name="Sireger I.Z."/>
            <person name="Indrioko S."/>
            <person name="Kosugi Y."/>
            <person name="Izuno A."/>
            <person name="Isagi Y."/>
            <person name="Lee S.L."/>
            <person name="Shimizu K.K."/>
        </authorList>
    </citation>
    <scope>NUCLEOTIDE SEQUENCE [LARGE SCALE GENOMIC DNA]</scope>
    <source>
        <strain evidence="1">214</strain>
    </source>
</reference>